<evidence type="ECO:0000256" key="3">
    <source>
        <dbReference type="ARBA" id="ARBA00022989"/>
    </source>
</evidence>
<feature type="transmembrane region" description="Helical" evidence="5">
    <location>
        <begin position="47"/>
        <end position="68"/>
    </location>
</feature>
<name>A0A1M5K2L2_9FLAO</name>
<dbReference type="Proteomes" id="UP000184384">
    <property type="component" value="Unassembled WGS sequence"/>
</dbReference>
<protein>
    <submittedName>
        <fullName evidence="8">TM2 domain-containing membrane protein YozV</fullName>
    </submittedName>
</protein>
<dbReference type="InterPro" id="IPR007829">
    <property type="entry name" value="TM2"/>
</dbReference>
<dbReference type="RefSeq" id="WP_072940093.1">
    <property type="nucleotide sequence ID" value="NZ_FQWO01000002.1"/>
</dbReference>
<evidence type="ECO:0000313" key="7">
    <source>
        <dbReference type="EMBL" id="PRZ26142.1"/>
    </source>
</evidence>
<feature type="domain" description="TM2" evidence="6">
    <location>
        <begin position="18"/>
        <end position="70"/>
    </location>
</feature>
<evidence type="ECO:0000313" key="10">
    <source>
        <dbReference type="Proteomes" id="UP000237771"/>
    </source>
</evidence>
<evidence type="ECO:0000313" key="8">
    <source>
        <dbReference type="EMBL" id="SHG46996.1"/>
    </source>
</evidence>
<sequence length="93" mass="10564">MEETKYEHWNNPQPAQEDNKKIAAGLLAILLAPFGIHKFLLGYTTEGIIWLIISLCTCGIVTGVLGLIEGIIYLTKSDQEFYQTYQVNKKAWF</sequence>
<dbReference type="AlphaFoldDB" id="A0A1M5K2L2"/>
<dbReference type="STRING" id="280093.SAMN05443373_102104"/>
<evidence type="ECO:0000256" key="5">
    <source>
        <dbReference type="SAM" id="Phobius"/>
    </source>
</evidence>
<dbReference type="EMBL" id="PVUB01000002">
    <property type="protein sequence ID" value="PRZ26142.1"/>
    <property type="molecule type" value="Genomic_DNA"/>
</dbReference>
<evidence type="ECO:0000256" key="1">
    <source>
        <dbReference type="ARBA" id="ARBA00004141"/>
    </source>
</evidence>
<feature type="transmembrane region" description="Helical" evidence="5">
    <location>
        <begin position="21"/>
        <end position="41"/>
    </location>
</feature>
<dbReference type="OrthoDB" id="9816361at2"/>
<organism evidence="8 9">
    <name type="scientific">Flavobacterium granuli</name>
    <dbReference type="NCBI Taxonomy" id="280093"/>
    <lineage>
        <taxon>Bacteria</taxon>
        <taxon>Pseudomonadati</taxon>
        <taxon>Bacteroidota</taxon>
        <taxon>Flavobacteriia</taxon>
        <taxon>Flavobacteriales</taxon>
        <taxon>Flavobacteriaceae</taxon>
        <taxon>Flavobacterium</taxon>
    </lineage>
</organism>
<comment type="subcellular location">
    <subcellularLocation>
        <location evidence="1">Membrane</location>
        <topology evidence="1">Multi-pass membrane protein</topology>
    </subcellularLocation>
</comment>
<evidence type="ECO:0000259" key="6">
    <source>
        <dbReference type="Pfam" id="PF05154"/>
    </source>
</evidence>
<reference evidence="8" key="1">
    <citation type="submission" date="2016-11" db="EMBL/GenBank/DDBJ databases">
        <authorList>
            <person name="Jaros S."/>
            <person name="Januszkiewicz K."/>
            <person name="Wedrychowicz H."/>
        </authorList>
    </citation>
    <scope>NUCLEOTIDE SEQUENCE [LARGE SCALE GENOMIC DNA]</scope>
    <source>
        <strain evidence="8">DSM 19729</strain>
    </source>
</reference>
<evidence type="ECO:0000256" key="2">
    <source>
        <dbReference type="ARBA" id="ARBA00022692"/>
    </source>
</evidence>
<evidence type="ECO:0000313" key="9">
    <source>
        <dbReference type="Proteomes" id="UP000184384"/>
    </source>
</evidence>
<proteinExistence type="predicted"/>
<gene>
    <name evidence="7" type="ORF">BC624_102104</name>
    <name evidence="8" type="ORF">SAMN05443373_102104</name>
</gene>
<evidence type="ECO:0000256" key="4">
    <source>
        <dbReference type="ARBA" id="ARBA00023136"/>
    </source>
</evidence>
<keyword evidence="10" id="KW-1185">Reference proteome</keyword>
<dbReference type="EMBL" id="FQWO01000002">
    <property type="protein sequence ID" value="SHG46996.1"/>
    <property type="molecule type" value="Genomic_DNA"/>
</dbReference>
<keyword evidence="2 5" id="KW-0812">Transmembrane</keyword>
<dbReference type="Pfam" id="PF05154">
    <property type="entry name" value="TM2"/>
    <property type="match status" value="1"/>
</dbReference>
<accession>A0A1M5K2L2</accession>
<dbReference type="Proteomes" id="UP000237771">
    <property type="component" value="Unassembled WGS sequence"/>
</dbReference>
<keyword evidence="4 5" id="KW-0472">Membrane</keyword>
<keyword evidence="3 5" id="KW-1133">Transmembrane helix</keyword>
<reference evidence="7 10" key="3">
    <citation type="submission" date="2018-03" db="EMBL/GenBank/DDBJ databases">
        <title>Genomic Encyclopedia of Archaeal and Bacterial Type Strains, Phase II (KMG-II): from individual species to whole genera.</title>
        <authorList>
            <person name="Goeker M."/>
        </authorList>
    </citation>
    <scope>NUCLEOTIDE SEQUENCE [LARGE SCALE GENOMIC DNA]</scope>
    <source>
        <strain evidence="7 10">DSM 17797</strain>
    </source>
</reference>
<dbReference type="GO" id="GO:0016020">
    <property type="term" value="C:membrane"/>
    <property type="evidence" value="ECO:0007669"/>
    <property type="project" value="UniProtKB-SubCell"/>
</dbReference>
<reference evidence="9" key="2">
    <citation type="submission" date="2016-11" db="EMBL/GenBank/DDBJ databases">
        <authorList>
            <person name="Varghese N."/>
            <person name="Submissions S."/>
        </authorList>
    </citation>
    <scope>NUCLEOTIDE SEQUENCE [LARGE SCALE GENOMIC DNA]</scope>
    <source>
        <strain evidence="9">DSM 19729</strain>
    </source>
</reference>